<reference evidence="4 5" key="1">
    <citation type="journal article" date="2011" name="J. Bacteriol.">
        <title>Draft genome sequence of the anoxygenic filamentous phototrophic bacterium Oscillochloris trichoides subsp. DG-6.</title>
        <authorList>
            <person name="Kuznetsov B.B."/>
            <person name="Ivanovsky R.N."/>
            <person name="Keppen O.I."/>
            <person name="Sukhacheva M.V."/>
            <person name="Bumazhkin B.K."/>
            <person name="Patutina E.O."/>
            <person name="Beletsky A.V."/>
            <person name="Mardanov A.V."/>
            <person name="Baslerov R.V."/>
            <person name="Panteleeva A.N."/>
            <person name="Kolganova T.V."/>
            <person name="Ravin N.V."/>
            <person name="Skryabin K.G."/>
        </authorList>
    </citation>
    <scope>NUCLEOTIDE SEQUENCE [LARGE SCALE GENOMIC DNA]</scope>
    <source>
        <strain evidence="4 5">DG-6</strain>
    </source>
</reference>
<feature type="domain" description="Impact N-terminal" evidence="2">
    <location>
        <begin position="29"/>
        <end position="134"/>
    </location>
</feature>
<dbReference type="HOGENOM" id="CLU_083552_0_0_0"/>
<organism evidence="4 5">
    <name type="scientific">Oscillochloris trichoides DG-6</name>
    <dbReference type="NCBI Taxonomy" id="765420"/>
    <lineage>
        <taxon>Bacteria</taxon>
        <taxon>Bacillati</taxon>
        <taxon>Chloroflexota</taxon>
        <taxon>Chloroflexia</taxon>
        <taxon>Chloroflexales</taxon>
        <taxon>Chloroflexineae</taxon>
        <taxon>Oscillochloridaceae</taxon>
        <taxon>Oscillochloris</taxon>
    </lineage>
</organism>
<dbReference type="InterPro" id="IPR035647">
    <property type="entry name" value="EFG_III/V"/>
</dbReference>
<dbReference type="EMBL" id="ADVR01000033">
    <property type="protein sequence ID" value="EFO80960.1"/>
    <property type="molecule type" value="Genomic_DNA"/>
</dbReference>
<dbReference type="PROSITE" id="PS00910">
    <property type="entry name" value="UPF0029"/>
    <property type="match status" value="1"/>
</dbReference>
<evidence type="ECO:0000259" key="2">
    <source>
        <dbReference type="Pfam" id="PF01205"/>
    </source>
</evidence>
<dbReference type="InterPro" id="IPR023582">
    <property type="entry name" value="Impact"/>
</dbReference>
<dbReference type="Gene3D" id="3.30.230.30">
    <property type="entry name" value="Impact, N-terminal domain"/>
    <property type="match status" value="1"/>
</dbReference>
<evidence type="ECO:0000313" key="5">
    <source>
        <dbReference type="Proteomes" id="UP000054010"/>
    </source>
</evidence>
<dbReference type="NCBIfam" id="TIGR00257">
    <property type="entry name" value="IMPACT_YIGZ"/>
    <property type="match status" value="1"/>
</dbReference>
<comment type="similarity">
    <text evidence="1">Belongs to the IMPACT family.</text>
</comment>
<evidence type="ECO:0000313" key="4">
    <source>
        <dbReference type="EMBL" id="EFO80960.1"/>
    </source>
</evidence>
<evidence type="ECO:0000259" key="3">
    <source>
        <dbReference type="Pfam" id="PF09186"/>
    </source>
</evidence>
<sequence length="212" mass="21897">MSAGGCTMSQEQRYPIPAGPARAEIMVINSRFIAAAAPTPDLATAKAFIAATRAAMPDARHHCFAYLIGYGSSVTAGMSDDGEPSGTAGRPMLAVLRGADLGDVTVVVTRYFGGTLLGTGGLVRAYSDAVKAVLEVLPRGERIALHTLMVQASYADYAAARRVIEAHAGTLTDEEFGAEVCLTVSLPLAHVAACCAELAEVSAGRVVVIDGE</sequence>
<proteinExistence type="inferred from homology"/>
<dbReference type="Proteomes" id="UP000054010">
    <property type="component" value="Unassembled WGS sequence"/>
</dbReference>
<protein>
    <recommendedName>
        <fullName evidence="6">Impact N-terminal domain-containing protein</fullName>
    </recommendedName>
</protein>
<dbReference type="GO" id="GO:0006446">
    <property type="term" value="P:regulation of translational initiation"/>
    <property type="evidence" value="ECO:0007669"/>
    <property type="project" value="TreeGrafter"/>
</dbReference>
<dbReference type="Gene3D" id="3.30.70.240">
    <property type="match status" value="1"/>
</dbReference>
<dbReference type="PANTHER" id="PTHR16301">
    <property type="entry name" value="IMPACT-RELATED"/>
    <property type="match status" value="1"/>
</dbReference>
<dbReference type="GO" id="GO:0005737">
    <property type="term" value="C:cytoplasm"/>
    <property type="evidence" value="ECO:0007669"/>
    <property type="project" value="TreeGrafter"/>
</dbReference>
<dbReference type="Pfam" id="PF01205">
    <property type="entry name" value="Impact_N"/>
    <property type="match status" value="1"/>
</dbReference>
<dbReference type="InterPro" id="IPR036956">
    <property type="entry name" value="Impact_N_sf"/>
</dbReference>
<dbReference type="InterPro" id="IPR001498">
    <property type="entry name" value="Impact_N"/>
</dbReference>
<dbReference type="SUPFAM" id="SSF54211">
    <property type="entry name" value="Ribosomal protein S5 domain 2-like"/>
    <property type="match status" value="1"/>
</dbReference>
<keyword evidence="5" id="KW-1185">Reference proteome</keyword>
<gene>
    <name evidence="4" type="ORF">OSCT_1191</name>
</gene>
<dbReference type="AlphaFoldDB" id="E1ICZ0"/>
<name>E1ICZ0_9CHLR</name>
<dbReference type="InterPro" id="IPR020569">
    <property type="entry name" value="UPF0029_Impact_CS"/>
</dbReference>
<comment type="caution">
    <text evidence="4">The sequence shown here is derived from an EMBL/GenBank/DDBJ whole genome shotgun (WGS) entry which is preliminary data.</text>
</comment>
<accession>E1ICZ0</accession>
<dbReference type="Pfam" id="PF09186">
    <property type="entry name" value="DUF1949"/>
    <property type="match status" value="1"/>
</dbReference>
<feature type="domain" description="UPF0029" evidence="3">
    <location>
        <begin position="150"/>
        <end position="205"/>
    </location>
</feature>
<dbReference type="InterPro" id="IPR015269">
    <property type="entry name" value="UPF0029_Impact_C"/>
</dbReference>
<dbReference type="SUPFAM" id="SSF54980">
    <property type="entry name" value="EF-G C-terminal domain-like"/>
    <property type="match status" value="1"/>
</dbReference>
<dbReference type="InterPro" id="IPR020568">
    <property type="entry name" value="Ribosomal_Su5_D2-typ_SF"/>
</dbReference>
<dbReference type="PANTHER" id="PTHR16301:SF20">
    <property type="entry name" value="IMPACT FAMILY MEMBER YIGZ"/>
    <property type="match status" value="1"/>
</dbReference>
<dbReference type="eggNOG" id="COG1739">
    <property type="taxonomic scope" value="Bacteria"/>
</dbReference>
<evidence type="ECO:0008006" key="6">
    <source>
        <dbReference type="Google" id="ProtNLM"/>
    </source>
</evidence>
<dbReference type="InterPro" id="IPR015796">
    <property type="entry name" value="Impact_YigZ-like"/>
</dbReference>
<dbReference type="STRING" id="765420.OSCT_1191"/>
<evidence type="ECO:0000256" key="1">
    <source>
        <dbReference type="ARBA" id="ARBA00007665"/>
    </source>
</evidence>